<dbReference type="Proteomes" id="UP000772591">
    <property type="component" value="Unassembled WGS sequence"/>
</dbReference>
<keyword evidence="3" id="KW-1185">Reference proteome</keyword>
<dbReference type="EMBL" id="JADEVO010000015">
    <property type="protein sequence ID" value="MBN3966152.1"/>
    <property type="molecule type" value="Genomic_DNA"/>
</dbReference>
<proteinExistence type="predicted"/>
<accession>A0ABS3AGW8</accession>
<evidence type="ECO:0000313" key="3">
    <source>
        <dbReference type="Proteomes" id="UP000772591"/>
    </source>
</evidence>
<feature type="chain" id="PRO_5047250868" evidence="1">
    <location>
        <begin position="20"/>
        <end position="109"/>
    </location>
</feature>
<keyword evidence="1" id="KW-0732">Signal</keyword>
<sequence>MRFLSLCCLLFGLSGCGTINSVFVPDPVVVSTLKWSQTNCAALPRVFSGFVYDLCVLNGPPRAEAGVRGLHVNDTPFILFDIMASAVFDVVLLPYTAYYQVAHGNLELH</sequence>
<evidence type="ECO:0000256" key="1">
    <source>
        <dbReference type="SAM" id="SignalP"/>
    </source>
</evidence>
<dbReference type="PROSITE" id="PS51257">
    <property type="entry name" value="PROKAR_LIPOPROTEIN"/>
    <property type="match status" value="1"/>
</dbReference>
<keyword evidence="2" id="KW-0449">Lipoprotein</keyword>
<comment type="caution">
    <text evidence="2">The sequence shown here is derived from an EMBL/GenBank/DDBJ whole genome shotgun (WGS) entry which is preliminary data.</text>
</comment>
<organism evidence="2 3">
    <name type="scientific">Pseudomonas gregormendelii</name>
    <dbReference type="NCBI Taxonomy" id="1628277"/>
    <lineage>
        <taxon>Bacteria</taxon>
        <taxon>Pseudomonadati</taxon>
        <taxon>Pseudomonadota</taxon>
        <taxon>Gammaproteobacteria</taxon>
        <taxon>Pseudomonadales</taxon>
        <taxon>Pseudomonadaceae</taxon>
        <taxon>Pseudomonas</taxon>
    </lineage>
</organism>
<evidence type="ECO:0000313" key="2">
    <source>
        <dbReference type="EMBL" id="MBN3966152.1"/>
    </source>
</evidence>
<dbReference type="Pfam" id="PF07119">
    <property type="entry name" value="DUF1375"/>
    <property type="match status" value="1"/>
</dbReference>
<dbReference type="InterPro" id="IPR010780">
    <property type="entry name" value="DUF1375"/>
</dbReference>
<protein>
    <submittedName>
        <fullName evidence="2">YceK/YidQ family lipoprotein</fullName>
    </submittedName>
</protein>
<feature type="signal peptide" evidence="1">
    <location>
        <begin position="1"/>
        <end position="19"/>
    </location>
</feature>
<name>A0ABS3AGW8_9PSED</name>
<gene>
    <name evidence="2" type="ORF">IMW75_12805</name>
</gene>
<reference evidence="2 3" key="1">
    <citation type="journal article" date="2021" name="Int. J. Syst. Evol. Microbiol.">
        <title>Pseudomonas piscium sp. nov., Pseudomonas pisciculturae sp. nov., Pseudomonas mucoides sp. nov. and Pseudomonas neuropathica sp. nov. isolated from rainbow trout.</title>
        <authorList>
            <person name="Duman M."/>
            <person name="Mulet M."/>
            <person name="Altun S."/>
            <person name="Saticioglu I.B."/>
            <person name="Gomila M."/>
            <person name="Lalucat J."/>
            <person name="Garcia-Valdes E."/>
        </authorList>
    </citation>
    <scope>NUCLEOTIDE SEQUENCE [LARGE SCALE GENOMIC DNA]</scope>
    <source>
        <strain evidence="2 3">LMG 28632</strain>
    </source>
</reference>